<evidence type="ECO:0000313" key="1">
    <source>
        <dbReference type="EMBL" id="KAK2943023.1"/>
    </source>
</evidence>
<dbReference type="SUPFAM" id="SSF48371">
    <property type="entry name" value="ARM repeat"/>
    <property type="match status" value="1"/>
</dbReference>
<evidence type="ECO:0000313" key="2">
    <source>
        <dbReference type="Proteomes" id="UP001281761"/>
    </source>
</evidence>
<sequence>MHQMRIARFLEHFESPQNDSEQDQLLDSPPIVLRRNRRAACDISKLQDQPSSQSPIFQMMNLDALHVALRQEQRTDITDLLVALHHLTGTDDNRRRLLQHNTIPLLSQLLMSSQDERVIYLILWIFSDIVALPTHEVHHSFDDNILQTIFGFAQSSSLCVMEMAWWFLDNFTVIDHDQNEYIENIVQLGIFEVFTPAMIQFSNNVTQQPAWHLRSLNLIADTSGLQFPLTTMSIPGHQNSYYHILRTIRRLATITHTPITANVATFIFMVFVSGCSMDIDSAVDLLFSDHVLLQDLSSVIYRTPMPPFFPPCIQSFPQLAVSLLSYACEGLSSGYHAYTVLNQAQTKRQINLNQKKVLAIQSFSGEPDEEILRKRIVTELNNYFFIARNILHVIGTALPGGADVADLYLNAGLASALGECIRVVQTIQHDDLSHDFSLLTVTKAEVSKGNPGTLWKRTLEIITSLDCDVLTTDEKQKMSVSLLASQYNDKMKLSNIFPKHMNEIYHNIALCLTNISGITEPHSLRILNETIPGPHSPQKFLQFVSDRLVDDTSTSFYPDLLIVHGLFLHRSVPIYTEIEKSQVLAAIFAFKWVAQK</sequence>
<keyword evidence="2" id="KW-1185">Reference proteome</keyword>
<proteinExistence type="predicted"/>
<organism evidence="1 2">
    <name type="scientific">Blattamonas nauphoetae</name>
    <dbReference type="NCBI Taxonomy" id="2049346"/>
    <lineage>
        <taxon>Eukaryota</taxon>
        <taxon>Metamonada</taxon>
        <taxon>Preaxostyla</taxon>
        <taxon>Oxymonadida</taxon>
        <taxon>Blattamonas</taxon>
    </lineage>
</organism>
<dbReference type="InterPro" id="IPR011989">
    <property type="entry name" value="ARM-like"/>
</dbReference>
<accession>A0ABQ9WUM3</accession>
<reference evidence="1 2" key="1">
    <citation type="journal article" date="2022" name="bioRxiv">
        <title>Genomics of Preaxostyla Flagellates Illuminates Evolutionary Transitions and the Path Towards Mitochondrial Loss.</title>
        <authorList>
            <person name="Novak L.V.F."/>
            <person name="Treitli S.C."/>
            <person name="Pyrih J."/>
            <person name="Halakuc P."/>
            <person name="Pipaliya S.V."/>
            <person name="Vacek V."/>
            <person name="Brzon O."/>
            <person name="Soukal P."/>
            <person name="Eme L."/>
            <person name="Dacks J.B."/>
            <person name="Karnkowska A."/>
            <person name="Elias M."/>
            <person name="Hampl V."/>
        </authorList>
    </citation>
    <scope>NUCLEOTIDE SEQUENCE [LARGE SCALE GENOMIC DNA]</scope>
    <source>
        <strain evidence="1">NAU3</strain>
        <tissue evidence="1">Gut</tissue>
    </source>
</reference>
<dbReference type="InterPro" id="IPR016024">
    <property type="entry name" value="ARM-type_fold"/>
</dbReference>
<dbReference type="Proteomes" id="UP001281761">
    <property type="component" value="Unassembled WGS sequence"/>
</dbReference>
<dbReference type="Gene3D" id="1.25.10.10">
    <property type="entry name" value="Leucine-rich Repeat Variant"/>
    <property type="match status" value="1"/>
</dbReference>
<name>A0ABQ9WUM3_9EUKA</name>
<protein>
    <submittedName>
        <fullName evidence="1">Uncharacterized protein</fullName>
    </submittedName>
</protein>
<dbReference type="EMBL" id="JARBJD010000368">
    <property type="protein sequence ID" value="KAK2943023.1"/>
    <property type="molecule type" value="Genomic_DNA"/>
</dbReference>
<comment type="caution">
    <text evidence="1">The sequence shown here is derived from an EMBL/GenBank/DDBJ whole genome shotgun (WGS) entry which is preliminary data.</text>
</comment>
<gene>
    <name evidence="1" type="ORF">BLNAU_22065</name>
</gene>